<feature type="region of interest" description="Disordered" evidence="1">
    <location>
        <begin position="631"/>
        <end position="757"/>
    </location>
</feature>
<dbReference type="InterPro" id="IPR036691">
    <property type="entry name" value="Endo/exonu/phosph_ase_sf"/>
</dbReference>
<feature type="compositionally biased region" description="Gly residues" evidence="1">
    <location>
        <begin position="84"/>
        <end position="93"/>
    </location>
</feature>
<organism evidence="3 4">
    <name type="scientific">Actinomortierella ambigua</name>
    <dbReference type="NCBI Taxonomy" id="1343610"/>
    <lineage>
        <taxon>Eukaryota</taxon>
        <taxon>Fungi</taxon>
        <taxon>Fungi incertae sedis</taxon>
        <taxon>Mucoromycota</taxon>
        <taxon>Mortierellomycotina</taxon>
        <taxon>Mortierellomycetes</taxon>
        <taxon>Mortierellales</taxon>
        <taxon>Mortierellaceae</taxon>
        <taxon>Actinomortierella</taxon>
    </lineage>
</organism>
<accession>A0A9P6QMP3</accession>
<dbReference type="Pfam" id="PF03372">
    <property type="entry name" value="Exo_endo_phos"/>
    <property type="match status" value="1"/>
</dbReference>
<evidence type="ECO:0000313" key="3">
    <source>
        <dbReference type="EMBL" id="KAG0270061.1"/>
    </source>
</evidence>
<dbReference type="InterPro" id="IPR050410">
    <property type="entry name" value="CCR4/nocturin_mRNA_transcr"/>
</dbReference>
<feature type="compositionally biased region" description="Gly residues" evidence="1">
    <location>
        <begin position="645"/>
        <end position="661"/>
    </location>
</feature>
<keyword evidence="4" id="KW-1185">Reference proteome</keyword>
<proteinExistence type="predicted"/>
<dbReference type="Gene3D" id="3.60.10.10">
    <property type="entry name" value="Endonuclease/exonuclease/phosphatase"/>
    <property type="match status" value="1"/>
</dbReference>
<protein>
    <submittedName>
        <fullName evidence="3">Glucose-repressible alcohol dehydrogenase transcriptional effector</fullName>
    </submittedName>
</protein>
<dbReference type="EMBL" id="JAAAJB010000012">
    <property type="protein sequence ID" value="KAG0270061.1"/>
    <property type="molecule type" value="Genomic_DNA"/>
</dbReference>
<dbReference type="SUPFAM" id="SSF56219">
    <property type="entry name" value="DNase I-like"/>
    <property type="match status" value="1"/>
</dbReference>
<evidence type="ECO:0000256" key="1">
    <source>
        <dbReference type="SAM" id="MobiDB-lite"/>
    </source>
</evidence>
<evidence type="ECO:0000313" key="4">
    <source>
        <dbReference type="Proteomes" id="UP000807716"/>
    </source>
</evidence>
<feature type="compositionally biased region" description="Acidic residues" evidence="1">
    <location>
        <begin position="742"/>
        <end position="755"/>
    </location>
</feature>
<dbReference type="GO" id="GO:0000175">
    <property type="term" value="F:3'-5'-RNA exonuclease activity"/>
    <property type="evidence" value="ECO:0007669"/>
    <property type="project" value="TreeGrafter"/>
</dbReference>
<comment type="caution">
    <text evidence="3">The sequence shown here is derived from an EMBL/GenBank/DDBJ whole genome shotgun (WGS) entry which is preliminary data.</text>
</comment>
<feature type="compositionally biased region" description="Basic and acidic residues" evidence="1">
    <location>
        <begin position="669"/>
        <end position="680"/>
    </location>
</feature>
<name>A0A9P6QMP3_9FUNG</name>
<reference evidence="3" key="1">
    <citation type="journal article" date="2020" name="Fungal Divers.">
        <title>Resolving the Mortierellaceae phylogeny through synthesis of multi-gene phylogenetics and phylogenomics.</title>
        <authorList>
            <person name="Vandepol N."/>
            <person name="Liber J."/>
            <person name="Desiro A."/>
            <person name="Na H."/>
            <person name="Kennedy M."/>
            <person name="Barry K."/>
            <person name="Grigoriev I.V."/>
            <person name="Miller A.N."/>
            <person name="O'Donnell K."/>
            <person name="Stajich J.E."/>
            <person name="Bonito G."/>
        </authorList>
    </citation>
    <scope>NUCLEOTIDE SEQUENCE</scope>
    <source>
        <strain evidence="3">BC1065</strain>
    </source>
</reference>
<gene>
    <name evidence="3" type="primary">CCR4_1</name>
    <name evidence="3" type="ORF">DFQ27_000718</name>
</gene>
<dbReference type="InterPro" id="IPR005135">
    <property type="entry name" value="Endo/exonuclease/phosphatase"/>
</dbReference>
<feature type="region of interest" description="Disordered" evidence="1">
    <location>
        <begin position="74"/>
        <end position="208"/>
    </location>
</feature>
<dbReference type="PANTHER" id="PTHR12121:SF36">
    <property type="entry name" value="ENDONUCLEASE_EXONUCLEASE_PHOSPHATASE DOMAIN-CONTAINING PROTEIN"/>
    <property type="match status" value="1"/>
</dbReference>
<evidence type="ECO:0000259" key="2">
    <source>
        <dbReference type="Pfam" id="PF03372"/>
    </source>
</evidence>
<feature type="compositionally biased region" description="Basic residues" evidence="1">
    <location>
        <begin position="144"/>
        <end position="177"/>
    </location>
</feature>
<dbReference type="PANTHER" id="PTHR12121">
    <property type="entry name" value="CARBON CATABOLITE REPRESSOR PROTEIN 4"/>
    <property type="match status" value="1"/>
</dbReference>
<feature type="compositionally biased region" description="Basic residues" evidence="1">
    <location>
        <begin position="97"/>
        <end position="116"/>
    </location>
</feature>
<feature type="domain" description="Endonuclease/exonuclease/phosphatase" evidence="2">
    <location>
        <begin position="285"/>
        <end position="624"/>
    </location>
</feature>
<dbReference type="OrthoDB" id="428734at2759"/>
<feature type="compositionally biased region" description="Basic residues" evidence="1">
    <location>
        <begin position="187"/>
        <end position="196"/>
    </location>
</feature>
<dbReference type="AlphaFoldDB" id="A0A9P6QMP3"/>
<sequence length="897" mass="98237">MAAVAATSSLSSPAPPSVAPIDIQLPKVMVSVAAAGVTAAAAAAVAVVAPSSRGESLGGDSGYESSWPSLSEAAAWSSAQTGVRKGGGGGGGAWSSHQHHPHHYHHQPPHHHRRTFGHSPTTTSSSPDMFGSSSGGGPGASMLLHHHHQNHHHHHRQQSGAAPHHHHHQQQHLHQHQHQQMNQPSGKKYKHRRRRAAQTLGHQTLEQPNLEPLVDFGSPVMDEVDEVHHNHQELPIPLSAIPRRWLYEEDEASGDDDVLVTVPKREWVYCSNSKLSMDVKSFVVMSWNLLSPRLCHPFHLHHCCDQAHFEWNTRRETILNQIVFMDADIICLQEIEKQDFEDYFEPQLARLGYRSIHAYKTNLYETRDGCALFYRDSRFELNDHHILRYNQTDLDDEKRPSMARDTAIRFNLFHNLAIVALLKNRRTHRLVQIATTHLLADPAYPDAKMLQSAILVSKLEELKAKALAVYGHCGHPVTHVTRQHSHIHHCYHPANYRPMARLDNRQPRPALSSSPMSTATTAPTFKPCPALDIPTVIAGDFNSLPHSSVINFLKTGRVETSHFGGHDFGRFTRKPHKFLYHSLELADCYKDSTLPYTNVTRNFEGTIDYMLFAKKSLSLVGFLDHLEKLPAPSSMTDDQKNPTAKGGGGGGGGAEGGGGSSGRSKMKKKVEIKESIENIGRRGPLQFVLHPDEDDEDDGVDVDHDGDDDDDDGMDDQCQSEGSDLEEPTMSTDSHGEMSGVGDDDSSGSDADQEGMDLGLRSTFTPTTIWSSLTPLQQQRLILASRTYSTTPQAGTATSAIATTTKTATATATAVAAAAAGTKGQPHFATTAAPAAGATNAPATATAAVSARYPLPTMPSQYFPSDHLPLAAVFKERDMTVCCCSQSCRRRTDDPML</sequence>
<feature type="compositionally biased region" description="Acidic residues" evidence="1">
    <location>
        <begin position="692"/>
        <end position="715"/>
    </location>
</feature>
<dbReference type="Proteomes" id="UP000807716">
    <property type="component" value="Unassembled WGS sequence"/>
</dbReference>